<comment type="caution">
    <text evidence="2">The sequence shown here is derived from an EMBL/GenBank/DDBJ whole genome shotgun (WGS) entry which is preliminary data.</text>
</comment>
<feature type="compositionally biased region" description="Polar residues" evidence="1">
    <location>
        <begin position="1"/>
        <end position="10"/>
    </location>
</feature>
<dbReference type="RefSeq" id="WP_066384875.1">
    <property type="nucleotide sequence ID" value="NZ_LTAZ01000013.1"/>
</dbReference>
<dbReference type="PATRIC" id="fig|1008153.3.peg.3561"/>
<gene>
    <name evidence="2" type="ORF">HAPAU_33840</name>
</gene>
<evidence type="ECO:0000313" key="2">
    <source>
        <dbReference type="EMBL" id="KYH24401.1"/>
    </source>
</evidence>
<dbReference type="AlphaFoldDB" id="A0A151A9P2"/>
<dbReference type="OrthoDB" id="274846at2157"/>
<protein>
    <submittedName>
        <fullName evidence="2">Uncharacterized protein</fullName>
    </submittedName>
</protein>
<evidence type="ECO:0000313" key="3">
    <source>
        <dbReference type="Proteomes" id="UP000075321"/>
    </source>
</evidence>
<evidence type="ECO:0000256" key="1">
    <source>
        <dbReference type="SAM" id="MobiDB-lite"/>
    </source>
</evidence>
<feature type="region of interest" description="Disordered" evidence="1">
    <location>
        <begin position="1"/>
        <end position="22"/>
    </location>
</feature>
<organism evidence="2 3">
    <name type="scientific">Halalkalicoccus paucihalophilus</name>
    <dbReference type="NCBI Taxonomy" id="1008153"/>
    <lineage>
        <taxon>Archaea</taxon>
        <taxon>Methanobacteriati</taxon>
        <taxon>Methanobacteriota</taxon>
        <taxon>Stenosarchaea group</taxon>
        <taxon>Halobacteria</taxon>
        <taxon>Halobacteriales</taxon>
        <taxon>Halococcaceae</taxon>
        <taxon>Halalkalicoccus</taxon>
    </lineage>
</organism>
<dbReference type="EMBL" id="LTAZ01000013">
    <property type="protein sequence ID" value="KYH24401.1"/>
    <property type="molecule type" value="Genomic_DNA"/>
</dbReference>
<sequence>MDLSEVTQDGDSGEVIHVDGRDQQHWLAPTRCASSASDYRTAIHPAQSSNHEPLEQCYDGFLEFDESEEGDERQAMNDAISSEEAMPIPNYTSNTGSKLTETNIVEATTVDESWKGCEIACRTGRAD</sequence>
<dbReference type="Proteomes" id="UP000075321">
    <property type="component" value="Unassembled WGS sequence"/>
</dbReference>
<reference evidence="2 3" key="1">
    <citation type="submission" date="2016-02" db="EMBL/GenBank/DDBJ databases">
        <title>Genome sequence of Halalkalicoccus paucihalophilus DSM 24557.</title>
        <authorList>
            <person name="Poehlein A."/>
            <person name="Daniel R."/>
        </authorList>
    </citation>
    <scope>NUCLEOTIDE SEQUENCE [LARGE SCALE GENOMIC DNA]</scope>
    <source>
        <strain evidence="2 3">DSM 24557</strain>
    </source>
</reference>
<accession>A0A151A9P2</accession>
<keyword evidence="3" id="KW-1185">Reference proteome</keyword>
<name>A0A151A9P2_9EURY</name>
<proteinExistence type="predicted"/>